<reference evidence="2 3" key="1">
    <citation type="submission" date="2018-02" db="EMBL/GenBank/DDBJ databases">
        <authorList>
            <person name="Machado R.A."/>
        </authorList>
    </citation>
    <scope>NUCLEOTIDE SEQUENCE [LARGE SCALE GENOMIC DNA]</scope>
    <source>
        <strain evidence="2 3">DSM 23271</strain>
    </source>
</reference>
<feature type="region of interest" description="Disordered" evidence="1">
    <location>
        <begin position="48"/>
        <end position="69"/>
    </location>
</feature>
<evidence type="ECO:0000313" key="2">
    <source>
        <dbReference type="EMBL" id="NHB98900.1"/>
    </source>
</evidence>
<accession>A0A7X5TN36</accession>
<sequence>MVKVSEPVIKIVSNDKRKWLLRLTKTVMEGGRVTICCTLVIHIPPGQQQASNPADFTDGTWKPRITPPWGQQPAKIAYGGAGLGSRKKRRLGCNGPDTGFNVTRHESVPTSDRSYLAREFAESL</sequence>
<protein>
    <submittedName>
        <fullName evidence="2">Uncharacterized protein</fullName>
    </submittedName>
</protein>
<dbReference type="Proteomes" id="UP000547931">
    <property type="component" value="Unassembled WGS sequence"/>
</dbReference>
<evidence type="ECO:0000256" key="1">
    <source>
        <dbReference type="SAM" id="MobiDB-lite"/>
    </source>
</evidence>
<dbReference type="EMBL" id="PUJV01000157">
    <property type="protein sequence ID" value="NHB98900.1"/>
    <property type="molecule type" value="Genomic_DNA"/>
</dbReference>
<evidence type="ECO:0000313" key="3">
    <source>
        <dbReference type="Proteomes" id="UP000547931"/>
    </source>
</evidence>
<name>A0A7X5TN36_9GAMM</name>
<dbReference type="AlphaFoldDB" id="A0A7X5TN36"/>
<proteinExistence type="predicted"/>
<organism evidence="2 3">
    <name type="scientific">Photorhabdus stackebrandtii</name>
    <dbReference type="NCBI Taxonomy" id="1123042"/>
    <lineage>
        <taxon>Bacteria</taxon>
        <taxon>Pseudomonadati</taxon>
        <taxon>Pseudomonadota</taxon>
        <taxon>Gammaproteobacteria</taxon>
        <taxon>Enterobacterales</taxon>
        <taxon>Morganellaceae</taxon>
        <taxon>Photorhabdus</taxon>
    </lineage>
</organism>
<comment type="caution">
    <text evidence="2">The sequence shown here is derived from an EMBL/GenBank/DDBJ whole genome shotgun (WGS) entry which is preliminary data.</text>
</comment>
<keyword evidence="3" id="KW-1185">Reference proteome</keyword>
<gene>
    <name evidence="2" type="ORF">C5470_22420</name>
</gene>